<evidence type="ECO:0000313" key="2">
    <source>
        <dbReference type="Proteomes" id="UP001501469"/>
    </source>
</evidence>
<organism evidence="1 2">
    <name type="scientific">Hymenobacter glaciei</name>
    <dbReference type="NCBI Taxonomy" id="877209"/>
    <lineage>
        <taxon>Bacteria</taxon>
        <taxon>Pseudomonadati</taxon>
        <taxon>Bacteroidota</taxon>
        <taxon>Cytophagia</taxon>
        <taxon>Cytophagales</taxon>
        <taxon>Hymenobacteraceae</taxon>
        <taxon>Hymenobacter</taxon>
    </lineage>
</organism>
<reference evidence="2" key="1">
    <citation type="journal article" date="2019" name="Int. J. Syst. Evol. Microbiol.">
        <title>The Global Catalogue of Microorganisms (GCM) 10K type strain sequencing project: providing services to taxonomists for standard genome sequencing and annotation.</title>
        <authorList>
            <consortium name="The Broad Institute Genomics Platform"/>
            <consortium name="The Broad Institute Genome Sequencing Center for Infectious Disease"/>
            <person name="Wu L."/>
            <person name="Ma J."/>
        </authorList>
    </citation>
    <scope>NUCLEOTIDE SEQUENCE [LARGE SCALE GENOMIC DNA]</scope>
    <source>
        <strain evidence="2">JCM 17225</strain>
    </source>
</reference>
<keyword evidence="2" id="KW-1185">Reference proteome</keyword>
<dbReference type="EMBL" id="BAABDK010000022">
    <property type="protein sequence ID" value="GAA4041200.1"/>
    <property type="molecule type" value="Genomic_DNA"/>
</dbReference>
<sequence>MLLTFPIYYGMDNNRLNALLKRDTDTAAGLLADKDLYKPLEDDLAPLRDEHAANLALARTLETQVMADGQNDDASQKNGAKKQLKALAARLGAALQAYAASAANKDENLAGRVNITATDLTRADDASFASLVAALLQEAQPLAKALEKREFTADDLALTTTLLERFGRKRTGQRLSVVSGSTARNTLIGLLRRNTDLVKKMRVQLRPYQSSPTKHEVWLRFQGYTRVIVLGQGGPTGDVAGKPAA</sequence>
<accession>A0ABP7UEC5</accession>
<dbReference type="Proteomes" id="UP001501469">
    <property type="component" value="Unassembled WGS sequence"/>
</dbReference>
<dbReference type="RefSeq" id="WP_345055873.1">
    <property type="nucleotide sequence ID" value="NZ_BAABDK010000022.1"/>
</dbReference>
<name>A0ABP7UEC5_9BACT</name>
<gene>
    <name evidence="1" type="ORF">GCM10022409_29010</name>
</gene>
<evidence type="ECO:0000313" key="1">
    <source>
        <dbReference type="EMBL" id="GAA4041200.1"/>
    </source>
</evidence>
<comment type="caution">
    <text evidence="1">The sequence shown here is derived from an EMBL/GenBank/DDBJ whole genome shotgun (WGS) entry which is preliminary data.</text>
</comment>
<proteinExistence type="predicted"/>
<protein>
    <submittedName>
        <fullName evidence="1">Uncharacterized protein</fullName>
    </submittedName>
</protein>